<dbReference type="Proteomes" id="UP001642360">
    <property type="component" value="Unassembled WGS sequence"/>
</dbReference>
<dbReference type="InterPro" id="IPR056789">
    <property type="entry name" value="LRR_R13L1-DRL21"/>
</dbReference>
<dbReference type="Pfam" id="PF23559">
    <property type="entry name" value="WHD_DRP"/>
    <property type="match status" value="1"/>
</dbReference>
<proteinExistence type="inferred from homology"/>
<sequence length="679" mass="77875">MGVPAYPLNVLAEEDCLCLLAQYALRTRNFDAYPNLKVIGEDIVKKCGRLPLAAKTLGGLLRTKNSPNEWKTVLNSKIWELPEHKSGILPALRLSYQHLPSQLKQMFAYCAIFPKDYEFDKDELVLLWMAEGFLQQSEGMKYMEKFGDSCFSELLSRSFIQHSSGKESKFVMHDLLNDLAQFVAGEICFTLDDNMETKEQCKISTKIGHLSFIRHKYEVYKRIKVFHELQGLRTFLPVPLKSKQTFYLSNNVLLNLLPKLRCLRVLSLSGYNVYELPDSIGDLKHLRYLNLSRTFIKWLLESKYSKIRRNAQGISRLTCLQTLPKILVGKSSGFGLGDLNGLLFLKGMLSIVGLQNVVDVRVAEEANLSWKQDLDELEFKWKSDIEDSQHEGLQISVLDMLRPHRELKSLIIEFYRSIIMFPRWIGDLAFCKTVHISLEGCTKCMFLPPLGQLPLLKILYIRSMHAVKSVGAEFYSNGSNLEIPFPSLEILWFDKMPEWEEWSFSYNVDRRGHFPCLRKLTICNCPKLASVSNLRLLHLHNLEIEECDDAILKSFTEFPSLTTLQIQNIVGLTHLQKELMNGMVSLQVLEFRNCASLVPLWKNGITPENLSSLKRLEVWGCPVLVHLLEEDQRLPCNLERLEVGLLSKSGEVALWPEKPYISQEVGNLELPKACAFFRG</sequence>
<gene>
    <name evidence="9" type="ORF">ILEXP_LOCUS49954</name>
</gene>
<dbReference type="Gene3D" id="1.10.10.10">
    <property type="entry name" value="Winged helix-like DNA-binding domain superfamily/Winged helix DNA-binding domain"/>
    <property type="match status" value="1"/>
</dbReference>
<dbReference type="Gene3D" id="3.80.10.10">
    <property type="entry name" value="Ribonuclease Inhibitor"/>
    <property type="match status" value="2"/>
</dbReference>
<evidence type="ECO:0000313" key="10">
    <source>
        <dbReference type="Proteomes" id="UP001642360"/>
    </source>
</evidence>
<feature type="domain" description="Disease resistance protein winged helix" evidence="7">
    <location>
        <begin position="112"/>
        <end position="180"/>
    </location>
</feature>
<dbReference type="GO" id="GO:0006952">
    <property type="term" value="P:defense response"/>
    <property type="evidence" value="ECO:0007669"/>
    <property type="project" value="UniProtKB-KW"/>
</dbReference>
<dbReference type="SUPFAM" id="SSF52540">
    <property type="entry name" value="P-loop containing nucleoside triphosphate hydrolases"/>
    <property type="match status" value="1"/>
</dbReference>
<dbReference type="Pfam" id="PF25019">
    <property type="entry name" value="LRR_R13L1-DRL21"/>
    <property type="match status" value="1"/>
</dbReference>
<evidence type="ECO:0000256" key="6">
    <source>
        <dbReference type="ARBA" id="ARBA00022840"/>
    </source>
</evidence>
<keyword evidence="10" id="KW-1185">Reference proteome</keyword>
<dbReference type="GO" id="GO:0005524">
    <property type="term" value="F:ATP binding"/>
    <property type="evidence" value="ECO:0007669"/>
    <property type="project" value="UniProtKB-KW"/>
</dbReference>
<dbReference type="InterPro" id="IPR036388">
    <property type="entry name" value="WH-like_DNA-bd_sf"/>
</dbReference>
<dbReference type="FunFam" id="1.10.10.10:FF:000322">
    <property type="entry name" value="Probable disease resistance protein At1g63360"/>
    <property type="match status" value="1"/>
</dbReference>
<feature type="domain" description="R13L1/DRL21-like LRR repeat region" evidence="8">
    <location>
        <begin position="336"/>
        <end position="464"/>
    </location>
</feature>
<keyword evidence="3" id="KW-0677">Repeat</keyword>
<evidence type="ECO:0000256" key="4">
    <source>
        <dbReference type="ARBA" id="ARBA00022741"/>
    </source>
</evidence>
<dbReference type="InterPro" id="IPR058922">
    <property type="entry name" value="WHD_DRP"/>
</dbReference>
<evidence type="ECO:0000313" key="9">
    <source>
        <dbReference type="EMBL" id="CAK9179999.1"/>
    </source>
</evidence>
<dbReference type="SUPFAM" id="SSF52058">
    <property type="entry name" value="L domain-like"/>
    <property type="match status" value="1"/>
</dbReference>
<dbReference type="InterPro" id="IPR042197">
    <property type="entry name" value="Apaf_helical"/>
</dbReference>
<evidence type="ECO:0000259" key="7">
    <source>
        <dbReference type="Pfam" id="PF23559"/>
    </source>
</evidence>
<organism evidence="9 10">
    <name type="scientific">Ilex paraguariensis</name>
    <name type="common">yerba mate</name>
    <dbReference type="NCBI Taxonomy" id="185542"/>
    <lineage>
        <taxon>Eukaryota</taxon>
        <taxon>Viridiplantae</taxon>
        <taxon>Streptophyta</taxon>
        <taxon>Embryophyta</taxon>
        <taxon>Tracheophyta</taxon>
        <taxon>Spermatophyta</taxon>
        <taxon>Magnoliopsida</taxon>
        <taxon>eudicotyledons</taxon>
        <taxon>Gunneridae</taxon>
        <taxon>Pentapetalae</taxon>
        <taxon>asterids</taxon>
        <taxon>campanulids</taxon>
        <taxon>Aquifoliales</taxon>
        <taxon>Aquifoliaceae</taxon>
        <taxon>Ilex</taxon>
    </lineage>
</organism>
<keyword evidence="5" id="KW-0611">Plant defense</keyword>
<comment type="caution">
    <text evidence="9">The sequence shown here is derived from an EMBL/GenBank/DDBJ whole genome shotgun (WGS) entry which is preliminary data.</text>
</comment>
<evidence type="ECO:0000256" key="1">
    <source>
        <dbReference type="ARBA" id="ARBA00008894"/>
    </source>
</evidence>
<dbReference type="PANTHER" id="PTHR23155:SF1241">
    <property type="entry name" value="DISEASE RESISTANCE RPP13-LIKE PROTEIN 1-RELATED"/>
    <property type="match status" value="1"/>
</dbReference>
<evidence type="ECO:0000259" key="8">
    <source>
        <dbReference type="Pfam" id="PF25019"/>
    </source>
</evidence>
<protein>
    <recommendedName>
        <fullName evidence="11">NB-ARC domain-containing protein</fullName>
    </recommendedName>
</protein>
<dbReference type="EMBL" id="CAUOFW020007625">
    <property type="protein sequence ID" value="CAK9179999.1"/>
    <property type="molecule type" value="Genomic_DNA"/>
</dbReference>
<name>A0ABC8UG90_9AQUA</name>
<dbReference type="AlphaFoldDB" id="A0ABC8UG90"/>
<accession>A0ABC8UG90</accession>
<dbReference type="InterPro" id="IPR032675">
    <property type="entry name" value="LRR_dom_sf"/>
</dbReference>
<keyword evidence="2" id="KW-0433">Leucine-rich repeat</keyword>
<dbReference type="InterPro" id="IPR044974">
    <property type="entry name" value="Disease_R_plants"/>
</dbReference>
<dbReference type="Gene3D" id="1.10.8.430">
    <property type="entry name" value="Helical domain of apoptotic protease-activating factors"/>
    <property type="match status" value="1"/>
</dbReference>
<evidence type="ECO:0000256" key="5">
    <source>
        <dbReference type="ARBA" id="ARBA00022821"/>
    </source>
</evidence>
<keyword evidence="6" id="KW-0067">ATP-binding</keyword>
<comment type="similarity">
    <text evidence="1">Belongs to the disease resistance NB-LRR family.</text>
</comment>
<evidence type="ECO:0000256" key="2">
    <source>
        <dbReference type="ARBA" id="ARBA00022614"/>
    </source>
</evidence>
<keyword evidence="4" id="KW-0547">Nucleotide-binding</keyword>
<evidence type="ECO:0008006" key="11">
    <source>
        <dbReference type="Google" id="ProtNLM"/>
    </source>
</evidence>
<dbReference type="InterPro" id="IPR027417">
    <property type="entry name" value="P-loop_NTPase"/>
</dbReference>
<reference evidence="9 10" key="1">
    <citation type="submission" date="2024-02" db="EMBL/GenBank/DDBJ databases">
        <authorList>
            <person name="Vignale AGUSTIN F."/>
            <person name="Sosa J E."/>
            <person name="Modenutti C."/>
        </authorList>
    </citation>
    <scope>NUCLEOTIDE SEQUENCE [LARGE SCALE GENOMIC DNA]</scope>
</reference>
<evidence type="ECO:0000256" key="3">
    <source>
        <dbReference type="ARBA" id="ARBA00022737"/>
    </source>
</evidence>
<dbReference type="PANTHER" id="PTHR23155">
    <property type="entry name" value="DISEASE RESISTANCE PROTEIN RP"/>
    <property type="match status" value="1"/>
</dbReference>